<keyword evidence="3" id="KW-1185">Reference proteome</keyword>
<dbReference type="Proteomes" id="UP000245119">
    <property type="component" value="Linkage Group LG7"/>
</dbReference>
<reference evidence="2 3" key="1">
    <citation type="submission" date="2018-04" db="EMBL/GenBank/DDBJ databases">
        <title>The genome of golden apple snail Pomacea canaliculata provides insight into stress tolerance and invasive adaptation.</title>
        <authorList>
            <person name="Liu C."/>
            <person name="Liu B."/>
            <person name="Ren Y."/>
            <person name="Zhang Y."/>
            <person name="Wang H."/>
            <person name="Li S."/>
            <person name="Jiang F."/>
            <person name="Yin L."/>
            <person name="Zhang G."/>
            <person name="Qian W."/>
            <person name="Fan W."/>
        </authorList>
    </citation>
    <scope>NUCLEOTIDE SEQUENCE [LARGE SCALE GENOMIC DNA]</scope>
    <source>
        <strain evidence="2">SZHN2017</strain>
        <tissue evidence="2">Muscle</tissue>
    </source>
</reference>
<proteinExistence type="predicted"/>
<evidence type="ECO:0000256" key="1">
    <source>
        <dbReference type="SAM" id="MobiDB-lite"/>
    </source>
</evidence>
<feature type="compositionally biased region" description="Acidic residues" evidence="1">
    <location>
        <begin position="412"/>
        <end position="423"/>
    </location>
</feature>
<name>A0A2T7P2C4_POMCA</name>
<comment type="caution">
    <text evidence="2">The sequence shown here is derived from an EMBL/GenBank/DDBJ whole genome shotgun (WGS) entry which is preliminary data.</text>
</comment>
<protein>
    <submittedName>
        <fullName evidence="2">Uncharacterized protein</fullName>
    </submittedName>
</protein>
<gene>
    <name evidence="2" type="ORF">C0Q70_12722</name>
</gene>
<feature type="region of interest" description="Disordered" evidence="1">
    <location>
        <begin position="407"/>
        <end position="453"/>
    </location>
</feature>
<sequence>MESDDRGHGSRHRTHADLKPLKSKEDVKRFLNAIRTDFLSTVNSKESGLEDILVQNGVLNCDSDVESLRHYPTRKDESRRLWTILCSVDHKIFISSALPVLCDKYYHIIPNKFWKGQSQPNGRDSITSQTQGTASEHSNENTCIRCAAKRRVREKAMLDLLYGCELMSFDEYSIYTREPLKLNWDLIFTTVHKIHPGKKLLKDYALSVPENLEDSIKDGFPCTCFSQPEVSRHEDPWRYYAGHKSGRRGSDESTDTSVYPNSDEESESYCGSRTCTVRRTTLTSSHLPAGMSESDKEITEVISEQKLDSENLDETTAKCLTENCNPPPDDLLTSDKTEDRRLKKRPALKEVFKRMVLRRNTKKGSQTASQELEYSFPECTCRTENVDVPESELPENETEILSVIKELKDFLTESETEDPDVTEEQTSPPSSVPSTTSTKGSPTALGPRRRNVV</sequence>
<organism evidence="2 3">
    <name type="scientific">Pomacea canaliculata</name>
    <name type="common">Golden apple snail</name>
    <dbReference type="NCBI Taxonomy" id="400727"/>
    <lineage>
        <taxon>Eukaryota</taxon>
        <taxon>Metazoa</taxon>
        <taxon>Spiralia</taxon>
        <taxon>Lophotrochozoa</taxon>
        <taxon>Mollusca</taxon>
        <taxon>Gastropoda</taxon>
        <taxon>Caenogastropoda</taxon>
        <taxon>Architaenioglossa</taxon>
        <taxon>Ampullarioidea</taxon>
        <taxon>Ampullariidae</taxon>
        <taxon>Pomacea</taxon>
    </lineage>
</organism>
<evidence type="ECO:0000313" key="2">
    <source>
        <dbReference type="EMBL" id="PVD27560.1"/>
    </source>
</evidence>
<evidence type="ECO:0000313" key="3">
    <source>
        <dbReference type="Proteomes" id="UP000245119"/>
    </source>
</evidence>
<feature type="region of interest" description="Disordered" evidence="1">
    <location>
        <begin position="243"/>
        <end position="266"/>
    </location>
</feature>
<feature type="compositionally biased region" description="Low complexity" evidence="1">
    <location>
        <begin position="426"/>
        <end position="443"/>
    </location>
</feature>
<dbReference type="EMBL" id="PZQS01000007">
    <property type="protein sequence ID" value="PVD27560.1"/>
    <property type="molecule type" value="Genomic_DNA"/>
</dbReference>
<accession>A0A2T7P2C4</accession>
<dbReference type="AlphaFoldDB" id="A0A2T7P2C4"/>